<evidence type="ECO:0000259" key="2">
    <source>
        <dbReference type="Pfam" id="PF14226"/>
    </source>
</evidence>
<proteinExistence type="predicted"/>
<protein>
    <recommendedName>
        <fullName evidence="5">Fe2OG dioxygenase domain-containing protein</fullName>
    </recommendedName>
</protein>
<evidence type="ECO:0000259" key="1">
    <source>
        <dbReference type="Pfam" id="PF03171"/>
    </source>
</evidence>
<dbReference type="PRINTS" id="PR00682">
    <property type="entry name" value="IPNSYNTHASE"/>
</dbReference>
<dbReference type="InterPro" id="IPR026992">
    <property type="entry name" value="DIOX_N"/>
</dbReference>
<dbReference type="InterPro" id="IPR027443">
    <property type="entry name" value="IPNS-like_sf"/>
</dbReference>
<dbReference type="EMBL" id="AYKW01000023">
    <property type="protein sequence ID" value="PIL28626.1"/>
    <property type="molecule type" value="Genomic_DNA"/>
</dbReference>
<feature type="domain" description="Isopenicillin N synthase-like Fe(2+) 2OG dioxygenase" evidence="1">
    <location>
        <begin position="193"/>
        <end position="291"/>
    </location>
</feature>
<keyword evidence="4" id="KW-1185">Reference proteome</keyword>
<dbReference type="STRING" id="1077348.A0A2G8S4B9"/>
<dbReference type="InterPro" id="IPR050231">
    <property type="entry name" value="Iron_ascorbate_oxido_reductase"/>
</dbReference>
<dbReference type="Gene3D" id="2.60.120.330">
    <property type="entry name" value="B-lactam Antibiotic, Isopenicillin N Synthase, Chain"/>
    <property type="match status" value="1"/>
</dbReference>
<feature type="domain" description="Non-haem dioxygenase N-terminal" evidence="2">
    <location>
        <begin position="27"/>
        <end position="123"/>
    </location>
</feature>
<name>A0A2G8S4B9_9APHY</name>
<dbReference type="Proteomes" id="UP000230002">
    <property type="component" value="Unassembled WGS sequence"/>
</dbReference>
<accession>A0A2G8S4B9</accession>
<evidence type="ECO:0000313" key="4">
    <source>
        <dbReference type="Proteomes" id="UP000230002"/>
    </source>
</evidence>
<dbReference type="Pfam" id="PF03171">
    <property type="entry name" value="2OG-FeII_Oxy"/>
    <property type="match status" value="1"/>
</dbReference>
<organism evidence="3 4">
    <name type="scientific">Ganoderma sinense ZZ0214-1</name>
    <dbReference type="NCBI Taxonomy" id="1077348"/>
    <lineage>
        <taxon>Eukaryota</taxon>
        <taxon>Fungi</taxon>
        <taxon>Dikarya</taxon>
        <taxon>Basidiomycota</taxon>
        <taxon>Agaricomycotina</taxon>
        <taxon>Agaricomycetes</taxon>
        <taxon>Polyporales</taxon>
        <taxon>Polyporaceae</taxon>
        <taxon>Ganoderma</taxon>
    </lineage>
</organism>
<comment type="caution">
    <text evidence="3">The sequence shown here is derived from an EMBL/GenBank/DDBJ whole genome shotgun (WGS) entry which is preliminary data.</text>
</comment>
<dbReference type="SUPFAM" id="SSF51197">
    <property type="entry name" value="Clavaminate synthase-like"/>
    <property type="match status" value="1"/>
</dbReference>
<dbReference type="AlphaFoldDB" id="A0A2G8S4B9"/>
<gene>
    <name evidence="3" type="ORF">GSI_08668</name>
</gene>
<evidence type="ECO:0008006" key="5">
    <source>
        <dbReference type="Google" id="ProtNLM"/>
    </source>
</evidence>
<evidence type="ECO:0000313" key="3">
    <source>
        <dbReference type="EMBL" id="PIL28626.1"/>
    </source>
</evidence>
<dbReference type="InterPro" id="IPR044861">
    <property type="entry name" value="IPNS-like_FE2OG_OXY"/>
</dbReference>
<sequence length="363" mass="41275">MPAPTIPPVAHYEPAPETKEEIEYATVPIVDFSKVHTPEGRAELAPQVRDAMSTCGFMCVVNHGLTQAQNDRMIDIADVPFSQVPEAEQLKFESKTKEDGNYKGYKPRQYWHIENGVRDQIHRYGVVRPGFEQEHPAAVQPLVPEMHAFMEHNQFNVLYPILRLLARGLELPEETLVEQHRFDGEGMTFLCCAKYFPRSAEDEAKTKNVWMKGHTDSSTISLLWNQPVVALQIMGPDGKWRYVKYMPNSIIVNAGSALEMLSGGYYKAAIHRVFQPPPDQHGYTRLSLFYFAYADDDVRLVPFGESPVLQRVGITRKYADEDAPTMRAWRSLRAMAYGDSATEKNENGDEEQVLNGVVLKYYN</sequence>
<reference evidence="3 4" key="1">
    <citation type="journal article" date="2015" name="Sci. Rep.">
        <title>Chromosome-level genome map provides insights into diverse defense mechanisms in the medicinal fungus Ganoderma sinense.</title>
        <authorList>
            <person name="Zhu Y."/>
            <person name="Xu J."/>
            <person name="Sun C."/>
            <person name="Zhou S."/>
            <person name="Xu H."/>
            <person name="Nelson D.R."/>
            <person name="Qian J."/>
            <person name="Song J."/>
            <person name="Luo H."/>
            <person name="Xiang L."/>
            <person name="Li Y."/>
            <person name="Xu Z."/>
            <person name="Ji A."/>
            <person name="Wang L."/>
            <person name="Lu S."/>
            <person name="Hayward A."/>
            <person name="Sun W."/>
            <person name="Li X."/>
            <person name="Schwartz D.C."/>
            <person name="Wang Y."/>
            <person name="Chen S."/>
        </authorList>
    </citation>
    <scope>NUCLEOTIDE SEQUENCE [LARGE SCALE GENOMIC DNA]</scope>
    <source>
        <strain evidence="3 4">ZZ0214-1</strain>
    </source>
</reference>
<dbReference type="OrthoDB" id="2734788at2759"/>
<dbReference type="Pfam" id="PF14226">
    <property type="entry name" value="DIOX_N"/>
    <property type="match status" value="1"/>
</dbReference>
<dbReference type="PANTHER" id="PTHR47990">
    <property type="entry name" value="2-OXOGLUTARATE (2OG) AND FE(II)-DEPENDENT OXYGENASE SUPERFAMILY PROTEIN-RELATED"/>
    <property type="match status" value="1"/>
</dbReference>